<dbReference type="OrthoDB" id="9977941at2759"/>
<dbReference type="InterPro" id="IPR013658">
    <property type="entry name" value="SGL"/>
</dbReference>
<dbReference type="InterPro" id="IPR052998">
    <property type="entry name" value="Hetero-Diels-Alderase-like"/>
</dbReference>
<organism evidence="3 4">
    <name type="scientific">Colletotrichum fioriniae PJ7</name>
    <dbReference type="NCBI Taxonomy" id="1445577"/>
    <lineage>
        <taxon>Eukaryota</taxon>
        <taxon>Fungi</taxon>
        <taxon>Dikarya</taxon>
        <taxon>Ascomycota</taxon>
        <taxon>Pezizomycotina</taxon>
        <taxon>Sordariomycetes</taxon>
        <taxon>Hypocreomycetidae</taxon>
        <taxon>Glomerellales</taxon>
        <taxon>Glomerellaceae</taxon>
        <taxon>Colletotrichum</taxon>
        <taxon>Colletotrichum acutatum species complex</taxon>
    </lineage>
</organism>
<evidence type="ECO:0000313" key="3">
    <source>
        <dbReference type="EMBL" id="EXF81334.1"/>
    </source>
</evidence>
<evidence type="ECO:0000256" key="1">
    <source>
        <dbReference type="SAM" id="SignalP"/>
    </source>
</evidence>
<dbReference type="AlphaFoldDB" id="A0A010RTF4"/>
<dbReference type="EMBL" id="JARH01000372">
    <property type="protein sequence ID" value="EXF81334.1"/>
    <property type="molecule type" value="Genomic_DNA"/>
</dbReference>
<dbReference type="InterPro" id="IPR011042">
    <property type="entry name" value="6-blade_b-propeller_TolB-like"/>
</dbReference>
<comment type="caution">
    <text evidence="3">The sequence shown here is derived from an EMBL/GenBank/DDBJ whole genome shotgun (WGS) entry which is preliminary data.</text>
</comment>
<dbReference type="Proteomes" id="UP000020467">
    <property type="component" value="Unassembled WGS sequence"/>
</dbReference>
<dbReference type="SUPFAM" id="SSF63829">
    <property type="entry name" value="Calcium-dependent phosphotriesterase"/>
    <property type="match status" value="1"/>
</dbReference>
<dbReference type="PANTHER" id="PTHR42060">
    <property type="entry name" value="NHL REPEAT-CONTAINING PROTEIN-RELATED"/>
    <property type="match status" value="1"/>
</dbReference>
<gene>
    <name evidence="3" type="ORF">CFIO01_00996</name>
</gene>
<dbReference type="HOGENOM" id="CLU_052989_0_0_1"/>
<accession>A0A010RTF4</accession>
<dbReference type="Gene3D" id="2.120.10.30">
    <property type="entry name" value="TolB, C-terminal domain"/>
    <property type="match status" value="1"/>
</dbReference>
<dbReference type="Pfam" id="PF08450">
    <property type="entry name" value="SGL"/>
    <property type="match status" value="1"/>
</dbReference>
<feature type="domain" description="SMP-30/Gluconolactonase/LRE-like region" evidence="2">
    <location>
        <begin position="189"/>
        <end position="304"/>
    </location>
</feature>
<evidence type="ECO:0000259" key="2">
    <source>
        <dbReference type="Pfam" id="PF08450"/>
    </source>
</evidence>
<evidence type="ECO:0000313" key="4">
    <source>
        <dbReference type="Proteomes" id="UP000020467"/>
    </source>
</evidence>
<name>A0A010RTF4_9PEZI</name>
<proteinExistence type="predicted"/>
<reference evidence="3 4" key="1">
    <citation type="submission" date="2014-02" db="EMBL/GenBank/DDBJ databases">
        <title>The genome sequence of Colletotrichum fioriniae PJ7.</title>
        <authorList>
            <person name="Baroncelli R."/>
            <person name="Thon M.R."/>
        </authorList>
    </citation>
    <scope>NUCLEOTIDE SEQUENCE [LARGE SCALE GENOMIC DNA]</scope>
    <source>
        <strain evidence="3 4">PJ7</strain>
    </source>
</reference>
<dbReference type="eggNOG" id="ENOG502S00D">
    <property type="taxonomic scope" value="Eukaryota"/>
</dbReference>
<feature type="signal peptide" evidence="1">
    <location>
        <begin position="1"/>
        <end position="17"/>
    </location>
</feature>
<dbReference type="KEGG" id="cfj:CFIO01_00996"/>
<keyword evidence="4" id="KW-1185">Reference proteome</keyword>
<keyword evidence="1" id="KW-0732">Signal</keyword>
<protein>
    <recommendedName>
        <fullName evidence="2">SMP-30/Gluconolactonase/LRE-like region domain-containing protein</fullName>
    </recommendedName>
</protein>
<sequence length="332" mass="35510">MRASIASSLLYIALAVGQSLPSRIVYQFPTKPNWIENIAVRRNGNLLLPLLTSPELYQVAKPWEKSPSTELVHRFSDLNGLLGITETCPDTFVVVGGNFSGIGVSVPGTFSAWEVSIADKKTTASKIVNVPEAAFLNGVVALPWDRNIVLIAESALGKVYRLDVKAKKYETILGGQDLEPAADAVPAIGVNGVRIRGDYLYWSHSSLRKVFRVKLDRSGRVAAKATIDQIANVNTTAVFLDDFAFDKKGGIWAATNIDNKLVYITPEGKGTVVAGSETELTVAGGTATAFGRNVKDKGVLYVVTGGSLASPVNGTITEPGKVVAFDTHSYVL</sequence>
<dbReference type="PANTHER" id="PTHR42060:SF1">
    <property type="entry name" value="NHL REPEAT-CONTAINING PROTEIN"/>
    <property type="match status" value="1"/>
</dbReference>
<feature type="chain" id="PRO_5001456139" description="SMP-30/Gluconolactonase/LRE-like region domain-containing protein" evidence="1">
    <location>
        <begin position="18"/>
        <end position="332"/>
    </location>
</feature>